<evidence type="ECO:0000256" key="3">
    <source>
        <dbReference type="ARBA" id="ARBA00023136"/>
    </source>
</evidence>
<dbReference type="Pfam" id="PF07690">
    <property type="entry name" value="MFS_1"/>
    <property type="match status" value="1"/>
</dbReference>
<dbReference type="PANTHER" id="PTHR23527">
    <property type="entry name" value="BLL3282 PROTEIN"/>
    <property type="match status" value="1"/>
</dbReference>
<feature type="transmembrane region" description="Helical" evidence="4">
    <location>
        <begin position="388"/>
        <end position="409"/>
    </location>
</feature>
<organism evidence="6 7">
    <name type="scientific">Caballeronia cordobensis</name>
    <name type="common">Burkholderia cordobensis</name>
    <dbReference type="NCBI Taxonomy" id="1353886"/>
    <lineage>
        <taxon>Bacteria</taxon>
        <taxon>Pseudomonadati</taxon>
        <taxon>Pseudomonadota</taxon>
        <taxon>Betaproteobacteria</taxon>
        <taxon>Burkholderiales</taxon>
        <taxon>Burkholderiaceae</taxon>
        <taxon>Caballeronia</taxon>
    </lineage>
</organism>
<feature type="transmembrane region" description="Helical" evidence="4">
    <location>
        <begin position="157"/>
        <end position="175"/>
    </location>
</feature>
<feature type="transmembrane region" description="Helical" evidence="4">
    <location>
        <begin position="187"/>
        <end position="206"/>
    </location>
</feature>
<name>A0A158GUV2_CABCO</name>
<dbReference type="PROSITE" id="PS50850">
    <property type="entry name" value="MFS"/>
    <property type="match status" value="1"/>
</dbReference>
<dbReference type="GO" id="GO:0022857">
    <property type="term" value="F:transmembrane transporter activity"/>
    <property type="evidence" value="ECO:0007669"/>
    <property type="project" value="InterPro"/>
</dbReference>
<keyword evidence="1 4" id="KW-0812">Transmembrane</keyword>
<dbReference type="SUPFAM" id="SSF103473">
    <property type="entry name" value="MFS general substrate transporter"/>
    <property type="match status" value="1"/>
</dbReference>
<feature type="transmembrane region" description="Helical" evidence="4">
    <location>
        <begin position="94"/>
        <end position="114"/>
    </location>
</feature>
<gene>
    <name evidence="6" type="ORF">AWB70_02471</name>
</gene>
<protein>
    <submittedName>
        <fullName evidence="6">Major facilitator transporter</fullName>
    </submittedName>
</protein>
<dbReference type="InterPro" id="IPR011701">
    <property type="entry name" value="MFS"/>
</dbReference>
<feature type="transmembrane region" description="Helical" evidence="4">
    <location>
        <begin position="120"/>
        <end position="136"/>
    </location>
</feature>
<evidence type="ECO:0000313" key="7">
    <source>
        <dbReference type="Proteomes" id="UP000054740"/>
    </source>
</evidence>
<feature type="transmembrane region" description="Helical" evidence="4">
    <location>
        <begin position="324"/>
        <end position="344"/>
    </location>
</feature>
<dbReference type="Proteomes" id="UP000054740">
    <property type="component" value="Unassembled WGS sequence"/>
</dbReference>
<sequence length="416" mass="43519">MEKNLASSSDASGAEWAASNAGETEASPYRWVALFIVWAAFLLSYVDRVAWSTVAAPVGASLGIQVSLLGAFVTAFYAGYVVANIIGGMLTDFLGGRAMMTLALLPLGVFTFFFGETTSLSVGILIQLAMGFAAGADYSAGMKVIPAWFTRDRGRAMGIYTTATSLAVVLANAIVPTVSAQYGWSSAFRMLGVATFAWGIVSLLFLKNRPDGERAPARNSAKEMLGLLRNRNLIFLSIAGCGGLWATVGFGAWGNALMTRQYGISPVVAGSIIASFGIGAVIAKPTLGWISDLPGISRRLMSILVLIAFALTLMVFGMCSTVTQFYIVAPVLGAFSYGYLPVLMAQVSDASGKRLAGASAGWTNAIWQMGSAVSPLAVGHVYGGTHSIVLAVLTLAVGPVIGLIAMLFVSKRIAQV</sequence>
<feature type="transmembrane region" description="Helical" evidence="4">
    <location>
        <begin position="58"/>
        <end position="82"/>
    </location>
</feature>
<evidence type="ECO:0000313" key="6">
    <source>
        <dbReference type="EMBL" id="SAL35270.1"/>
    </source>
</evidence>
<keyword evidence="3 4" id="KW-0472">Membrane</keyword>
<dbReference type="RefSeq" id="WP_053570052.1">
    <property type="nucleotide sequence ID" value="NZ_FCNY02000005.1"/>
</dbReference>
<feature type="transmembrane region" description="Helical" evidence="4">
    <location>
        <begin position="299"/>
        <end position="318"/>
    </location>
</feature>
<reference evidence="7" key="1">
    <citation type="submission" date="2016-01" db="EMBL/GenBank/DDBJ databases">
        <authorList>
            <person name="Peeters C."/>
        </authorList>
    </citation>
    <scope>NUCLEOTIDE SEQUENCE [LARGE SCALE GENOMIC DNA]</scope>
</reference>
<dbReference type="AlphaFoldDB" id="A0A158GUV2"/>
<feature type="transmembrane region" description="Helical" evidence="4">
    <location>
        <begin position="29"/>
        <end position="46"/>
    </location>
</feature>
<evidence type="ECO:0000259" key="5">
    <source>
        <dbReference type="PROSITE" id="PS50850"/>
    </source>
</evidence>
<dbReference type="Gene3D" id="1.20.1250.20">
    <property type="entry name" value="MFS general substrate transporter like domains"/>
    <property type="match status" value="2"/>
</dbReference>
<feature type="transmembrane region" description="Helical" evidence="4">
    <location>
        <begin position="266"/>
        <end position="287"/>
    </location>
</feature>
<dbReference type="InterPro" id="IPR020846">
    <property type="entry name" value="MFS_dom"/>
</dbReference>
<keyword evidence="2 4" id="KW-1133">Transmembrane helix</keyword>
<dbReference type="InterPro" id="IPR052952">
    <property type="entry name" value="MFS-Transporter"/>
</dbReference>
<proteinExistence type="predicted"/>
<feature type="domain" description="Major facilitator superfamily (MFS) profile" evidence="5">
    <location>
        <begin position="33"/>
        <end position="414"/>
    </location>
</feature>
<dbReference type="InterPro" id="IPR036259">
    <property type="entry name" value="MFS_trans_sf"/>
</dbReference>
<evidence type="ECO:0000256" key="4">
    <source>
        <dbReference type="SAM" id="Phobius"/>
    </source>
</evidence>
<evidence type="ECO:0000256" key="2">
    <source>
        <dbReference type="ARBA" id="ARBA00022989"/>
    </source>
</evidence>
<evidence type="ECO:0000256" key="1">
    <source>
        <dbReference type="ARBA" id="ARBA00022692"/>
    </source>
</evidence>
<keyword evidence="7" id="KW-1185">Reference proteome</keyword>
<dbReference type="EMBL" id="FCNY02000005">
    <property type="protein sequence ID" value="SAL35270.1"/>
    <property type="molecule type" value="Genomic_DNA"/>
</dbReference>
<feature type="transmembrane region" description="Helical" evidence="4">
    <location>
        <begin position="365"/>
        <end position="382"/>
    </location>
</feature>
<feature type="transmembrane region" description="Helical" evidence="4">
    <location>
        <begin position="233"/>
        <end position="254"/>
    </location>
</feature>
<dbReference type="PANTHER" id="PTHR23527:SF1">
    <property type="entry name" value="BLL3282 PROTEIN"/>
    <property type="match status" value="1"/>
</dbReference>
<accession>A0A158GUV2</accession>